<evidence type="ECO:0000259" key="4">
    <source>
        <dbReference type="Pfam" id="PF07992"/>
    </source>
</evidence>
<dbReference type="InterPro" id="IPR050097">
    <property type="entry name" value="Ferredoxin-NADP_redctase_2"/>
</dbReference>
<dbReference type="InterPro" id="IPR036188">
    <property type="entry name" value="FAD/NAD-bd_sf"/>
</dbReference>
<dbReference type="PRINTS" id="PR00368">
    <property type="entry name" value="FADPNR"/>
</dbReference>
<accession>A0A0F4GLL4</accession>
<evidence type="ECO:0000256" key="3">
    <source>
        <dbReference type="ARBA" id="ARBA00023002"/>
    </source>
</evidence>
<dbReference type="Pfam" id="PF07992">
    <property type="entry name" value="Pyr_redox_2"/>
    <property type="match status" value="1"/>
</dbReference>
<proteinExistence type="inferred from homology"/>
<dbReference type="GO" id="GO:0016491">
    <property type="term" value="F:oxidoreductase activity"/>
    <property type="evidence" value="ECO:0007669"/>
    <property type="project" value="UniProtKB-KW"/>
</dbReference>
<keyword evidence="3" id="KW-0560">Oxidoreductase</keyword>
<keyword evidence="2" id="KW-0285">Flavoprotein</keyword>
<gene>
    <name evidence="5" type="ORF">TI39_contig432g00009</name>
</gene>
<evidence type="ECO:0000256" key="1">
    <source>
        <dbReference type="ARBA" id="ARBA00009333"/>
    </source>
</evidence>
<sequence length="319" mass="34152">MAFTPEKEILDTAIIGGGPAGLSTALGLARHLYQVVVFDSEKYGNDAASSLHNLVTWDGKTPSEFREAARHNILDTYSTVHWEQTAVEDIVKTAEGNFRLIDAKGKAWSARTVVLATGSEILYPNDVLPGYSDCWASGIFACLFCHGYEDRGKASVGVLAIGKNMGPAPTLMTARMARRLADSVTLYTNGDESMTAQLKQAIGHESIFKIDSRRIVRLRKAEDGAEVSLEYESGEETTEGFLAHRPEAKVQSGFVEQLGLPLDQYGNIQVSEMTHATSVAGVFAVGDCSTFLKAVAQAIASGSLCAGGVSGYLSAQLYG</sequence>
<keyword evidence="6" id="KW-1185">Reference proteome</keyword>
<feature type="domain" description="FAD/NAD(P)-binding" evidence="4">
    <location>
        <begin position="11"/>
        <end position="302"/>
    </location>
</feature>
<evidence type="ECO:0000256" key="2">
    <source>
        <dbReference type="ARBA" id="ARBA00022630"/>
    </source>
</evidence>
<dbReference type="STRING" id="1047168.A0A0F4GLL4"/>
<dbReference type="AlphaFoldDB" id="A0A0F4GLL4"/>
<evidence type="ECO:0000313" key="6">
    <source>
        <dbReference type="Proteomes" id="UP000033647"/>
    </source>
</evidence>
<dbReference type="GO" id="GO:0097237">
    <property type="term" value="P:cellular response to toxic substance"/>
    <property type="evidence" value="ECO:0007669"/>
    <property type="project" value="UniProtKB-ARBA"/>
</dbReference>
<name>A0A0F4GLL4_9PEZI</name>
<organism evidence="5 6">
    <name type="scientific">Zymoseptoria brevis</name>
    <dbReference type="NCBI Taxonomy" id="1047168"/>
    <lineage>
        <taxon>Eukaryota</taxon>
        <taxon>Fungi</taxon>
        <taxon>Dikarya</taxon>
        <taxon>Ascomycota</taxon>
        <taxon>Pezizomycotina</taxon>
        <taxon>Dothideomycetes</taxon>
        <taxon>Dothideomycetidae</taxon>
        <taxon>Mycosphaerellales</taxon>
        <taxon>Mycosphaerellaceae</taxon>
        <taxon>Zymoseptoria</taxon>
    </lineage>
</organism>
<comment type="similarity">
    <text evidence="1">Belongs to the class-II pyridine nucleotide-disulfide oxidoreductase family.</text>
</comment>
<dbReference type="PRINTS" id="PR00469">
    <property type="entry name" value="PNDRDTASEII"/>
</dbReference>
<dbReference type="PANTHER" id="PTHR48105">
    <property type="entry name" value="THIOREDOXIN REDUCTASE 1-RELATED-RELATED"/>
    <property type="match status" value="1"/>
</dbReference>
<dbReference type="EMBL" id="LAFY01000424">
    <property type="protein sequence ID" value="KJX98133.1"/>
    <property type="molecule type" value="Genomic_DNA"/>
</dbReference>
<dbReference type="InterPro" id="IPR023753">
    <property type="entry name" value="FAD/NAD-binding_dom"/>
</dbReference>
<comment type="caution">
    <text evidence="5">The sequence shown here is derived from an EMBL/GenBank/DDBJ whole genome shotgun (WGS) entry which is preliminary data.</text>
</comment>
<reference evidence="5 6" key="1">
    <citation type="submission" date="2015-03" db="EMBL/GenBank/DDBJ databases">
        <title>RNA-seq based gene annotation and comparative genomics of four Zymoseptoria species reveal species-specific pathogenicity related genes and transposable element activity.</title>
        <authorList>
            <person name="Grandaubert J."/>
            <person name="Bhattacharyya A."/>
            <person name="Stukenbrock E.H."/>
        </authorList>
    </citation>
    <scope>NUCLEOTIDE SEQUENCE [LARGE SCALE GENOMIC DNA]</scope>
    <source>
        <strain evidence="5 6">Zb18110</strain>
    </source>
</reference>
<dbReference type="OrthoDB" id="3646494at2759"/>
<dbReference type="SUPFAM" id="SSF51905">
    <property type="entry name" value="FAD/NAD(P)-binding domain"/>
    <property type="match status" value="1"/>
</dbReference>
<evidence type="ECO:0000313" key="5">
    <source>
        <dbReference type="EMBL" id="KJX98133.1"/>
    </source>
</evidence>
<dbReference type="Gene3D" id="3.50.50.60">
    <property type="entry name" value="FAD/NAD(P)-binding domain"/>
    <property type="match status" value="2"/>
</dbReference>
<dbReference type="Proteomes" id="UP000033647">
    <property type="component" value="Unassembled WGS sequence"/>
</dbReference>
<protein>
    <submittedName>
        <fullName evidence="5">Thioredoxin reductase GliT like protein</fullName>
    </submittedName>
</protein>